<feature type="domain" description="NlpC/P60" evidence="7">
    <location>
        <begin position="222"/>
        <end position="346"/>
    </location>
</feature>
<feature type="chain" id="PRO_5039269029" evidence="5">
    <location>
        <begin position="25"/>
        <end position="346"/>
    </location>
</feature>
<evidence type="ECO:0000256" key="2">
    <source>
        <dbReference type="ARBA" id="ARBA00022670"/>
    </source>
</evidence>
<keyword evidence="9" id="KW-1185">Reference proteome</keyword>
<dbReference type="PANTHER" id="PTHR47053:SF1">
    <property type="entry name" value="MUREIN DD-ENDOPEPTIDASE MEPH-RELATED"/>
    <property type="match status" value="1"/>
</dbReference>
<dbReference type="GO" id="GO:0008234">
    <property type="term" value="F:cysteine-type peptidase activity"/>
    <property type="evidence" value="ECO:0007669"/>
    <property type="project" value="UniProtKB-KW"/>
</dbReference>
<accession>A0A433YBJ7</accession>
<dbReference type="PROSITE" id="PS51935">
    <property type="entry name" value="NLPC_P60"/>
    <property type="match status" value="1"/>
</dbReference>
<dbReference type="Gene3D" id="3.30.457.10">
    <property type="entry name" value="Copper amine oxidase-like, N-terminal domain"/>
    <property type="match status" value="1"/>
</dbReference>
<dbReference type="InterPro" id="IPR003646">
    <property type="entry name" value="SH3-like_bac-type"/>
</dbReference>
<feature type="domain" description="SH3b" evidence="6">
    <location>
        <begin position="148"/>
        <end position="215"/>
    </location>
</feature>
<comment type="similarity">
    <text evidence="1">Belongs to the peptidase C40 family.</text>
</comment>
<name>A0A433YBJ7_9BACL</name>
<evidence type="ECO:0000256" key="1">
    <source>
        <dbReference type="ARBA" id="ARBA00007074"/>
    </source>
</evidence>
<dbReference type="Gene3D" id="3.90.1720.10">
    <property type="entry name" value="endopeptidase domain like (from Nostoc punctiforme)"/>
    <property type="match status" value="1"/>
</dbReference>
<dbReference type="Proteomes" id="UP000279446">
    <property type="component" value="Unassembled WGS sequence"/>
</dbReference>
<dbReference type="GO" id="GO:0006508">
    <property type="term" value="P:proteolysis"/>
    <property type="evidence" value="ECO:0007669"/>
    <property type="project" value="UniProtKB-KW"/>
</dbReference>
<dbReference type="InterPro" id="IPR012854">
    <property type="entry name" value="Cu_amine_oxidase-like_N"/>
</dbReference>
<dbReference type="OrthoDB" id="9813368at2"/>
<gene>
    <name evidence="8" type="ORF">EJP82_08755</name>
</gene>
<dbReference type="InterPro" id="IPR000064">
    <property type="entry name" value="NLP_P60_dom"/>
</dbReference>
<feature type="signal peptide" evidence="5">
    <location>
        <begin position="1"/>
        <end position="24"/>
    </location>
</feature>
<dbReference type="AlphaFoldDB" id="A0A433YBJ7"/>
<dbReference type="SUPFAM" id="SSF54001">
    <property type="entry name" value="Cysteine proteinases"/>
    <property type="match status" value="1"/>
</dbReference>
<proteinExistence type="inferred from homology"/>
<dbReference type="InterPro" id="IPR038765">
    <property type="entry name" value="Papain-like_cys_pep_sf"/>
</dbReference>
<dbReference type="SUPFAM" id="SSF55383">
    <property type="entry name" value="Copper amine oxidase, domain N"/>
    <property type="match status" value="1"/>
</dbReference>
<keyword evidence="3" id="KW-0378">Hydrolase</keyword>
<evidence type="ECO:0000313" key="8">
    <source>
        <dbReference type="EMBL" id="RUT47251.1"/>
    </source>
</evidence>
<dbReference type="EMBL" id="RZNY01000005">
    <property type="protein sequence ID" value="RUT47251.1"/>
    <property type="molecule type" value="Genomic_DNA"/>
</dbReference>
<dbReference type="RefSeq" id="WP_127191652.1">
    <property type="nucleotide sequence ID" value="NZ_RZNY01000005.1"/>
</dbReference>
<dbReference type="PROSITE" id="PS51781">
    <property type="entry name" value="SH3B"/>
    <property type="match status" value="1"/>
</dbReference>
<dbReference type="InterPro" id="IPR051202">
    <property type="entry name" value="Peptidase_C40"/>
</dbReference>
<comment type="caution">
    <text evidence="8">The sequence shown here is derived from an EMBL/GenBank/DDBJ whole genome shotgun (WGS) entry which is preliminary data.</text>
</comment>
<organism evidence="8 9">
    <name type="scientific">Paenibacillus anaericanus</name>
    <dbReference type="NCBI Taxonomy" id="170367"/>
    <lineage>
        <taxon>Bacteria</taxon>
        <taxon>Bacillati</taxon>
        <taxon>Bacillota</taxon>
        <taxon>Bacilli</taxon>
        <taxon>Bacillales</taxon>
        <taxon>Paenibacillaceae</taxon>
        <taxon>Paenibacillus</taxon>
    </lineage>
</organism>
<dbReference type="Pfam" id="PF00877">
    <property type="entry name" value="NLPC_P60"/>
    <property type="match status" value="1"/>
</dbReference>
<dbReference type="Pfam" id="PF07833">
    <property type="entry name" value="Cu_amine_oxidN1"/>
    <property type="match status" value="1"/>
</dbReference>
<keyword evidence="2" id="KW-0645">Protease</keyword>
<keyword evidence="5" id="KW-0732">Signal</keyword>
<evidence type="ECO:0000256" key="5">
    <source>
        <dbReference type="SAM" id="SignalP"/>
    </source>
</evidence>
<sequence length="346" mass="38627">MSKTKRTLLLLLITTMLYSTSAPAHTAAAPSAPVAAIYMDGNLLQLDAQPLLVKDTVLVPMRQLFEEQGAKLSWNGATKTVTANKDNLNMTYHIGEQTAYLNGQPLNLTVPGQINQGYTMMPLRFVSEALGSTVKWDANTRTVRITTKVDYTTTVLSGVNLRNTPDSTVDSSALEMLPKGEKVHVIKEVGAFWLEVRTQDNKIGYISAKPKYTDYTSTTLAEQQADELIAYGEKYLGRPYEFGASTDQTDTFDCSSFVRHVYLDKLSIELPRVSYNQAKEGQEVGINELRKGDLLFFSARGLDIGHVAIYVGNNKILHTYSKELGVHYETLGDKWMKRFVTARRMF</sequence>
<reference evidence="8 9" key="1">
    <citation type="submission" date="2018-12" db="EMBL/GenBank/DDBJ databases">
        <authorList>
            <person name="Sun L."/>
            <person name="Chen Z."/>
        </authorList>
    </citation>
    <scope>NUCLEOTIDE SEQUENCE [LARGE SCALE GENOMIC DNA]</scope>
    <source>
        <strain evidence="8 9">DSM 15890</strain>
    </source>
</reference>
<dbReference type="InterPro" id="IPR036582">
    <property type="entry name" value="Mao_N_sf"/>
</dbReference>
<dbReference type="Pfam" id="PF08239">
    <property type="entry name" value="SH3_3"/>
    <property type="match status" value="1"/>
</dbReference>
<keyword evidence="4" id="KW-0788">Thiol protease</keyword>
<dbReference type="Gene3D" id="2.30.30.40">
    <property type="entry name" value="SH3 Domains"/>
    <property type="match status" value="1"/>
</dbReference>
<evidence type="ECO:0000259" key="7">
    <source>
        <dbReference type="PROSITE" id="PS51935"/>
    </source>
</evidence>
<dbReference type="PANTHER" id="PTHR47053">
    <property type="entry name" value="MUREIN DD-ENDOPEPTIDASE MEPH-RELATED"/>
    <property type="match status" value="1"/>
</dbReference>
<protein>
    <submittedName>
        <fullName evidence="8">Copper amine oxidase</fullName>
    </submittedName>
</protein>
<evidence type="ECO:0000259" key="6">
    <source>
        <dbReference type="PROSITE" id="PS51781"/>
    </source>
</evidence>
<evidence type="ECO:0000256" key="3">
    <source>
        <dbReference type="ARBA" id="ARBA00022801"/>
    </source>
</evidence>
<evidence type="ECO:0000256" key="4">
    <source>
        <dbReference type="ARBA" id="ARBA00022807"/>
    </source>
</evidence>
<evidence type="ECO:0000313" key="9">
    <source>
        <dbReference type="Proteomes" id="UP000279446"/>
    </source>
</evidence>